<proteinExistence type="predicted"/>
<dbReference type="EMBL" id="ML977166">
    <property type="protein sequence ID" value="KAF1984740.1"/>
    <property type="molecule type" value="Genomic_DNA"/>
</dbReference>
<keyword evidence="2" id="KW-1185">Reference proteome</keyword>
<sequence>MCGLWKVCANETAREDLGGEDFGSVVWCQTQVERKVAVWVARLFSPFLRNGFAVTEVAVTSRQDSDMRLFETRKSAIVEDGDVKGITIQRRGGRSGGLDRVEAVRFVGRDGQGGERKECLGVGVGVGVPRTQGLFDVQYLSGPGESYWPKGQRMGGLFGEIVGWRSGWGLE</sequence>
<evidence type="ECO:0000313" key="1">
    <source>
        <dbReference type="EMBL" id="KAF1984740.1"/>
    </source>
</evidence>
<accession>A0A6G1GVE0</accession>
<protein>
    <submittedName>
        <fullName evidence="1">Uncharacterized protein</fullName>
    </submittedName>
</protein>
<evidence type="ECO:0000313" key="2">
    <source>
        <dbReference type="Proteomes" id="UP000800041"/>
    </source>
</evidence>
<dbReference type="AlphaFoldDB" id="A0A6G1GVE0"/>
<gene>
    <name evidence="1" type="ORF">K402DRAFT_405811</name>
</gene>
<organism evidence="1 2">
    <name type="scientific">Aulographum hederae CBS 113979</name>
    <dbReference type="NCBI Taxonomy" id="1176131"/>
    <lineage>
        <taxon>Eukaryota</taxon>
        <taxon>Fungi</taxon>
        <taxon>Dikarya</taxon>
        <taxon>Ascomycota</taxon>
        <taxon>Pezizomycotina</taxon>
        <taxon>Dothideomycetes</taxon>
        <taxon>Pleosporomycetidae</taxon>
        <taxon>Aulographales</taxon>
        <taxon>Aulographaceae</taxon>
    </lineage>
</organism>
<name>A0A6G1GVE0_9PEZI</name>
<reference evidence="1" key="1">
    <citation type="journal article" date="2020" name="Stud. Mycol.">
        <title>101 Dothideomycetes genomes: a test case for predicting lifestyles and emergence of pathogens.</title>
        <authorList>
            <person name="Haridas S."/>
            <person name="Albert R."/>
            <person name="Binder M."/>
            <person name="Bloem J."/>
            <person name="Labutti K."/>
            <person name="Salamov A."/>
            <person name="Andreopoulos B."/>
            <person name="Baker S."/>
            <person name="Barry K."/>
            <person name="Bills G."/>
            <person name="Bluhm B."/>
            <person name="Cannon C."/>
            <person name="Castanera R."/>
            <person name="Culley D."/>
            <person name="Daum C."/>
            <person name="Ezra D."/>
            <person name="Gonzalez J."/>
            <person name="Henrissat B."/>
            <person name="Kuo A."/>
            <person name="Liang C."/>
            <person name="Lipzen A."/>
            <person name="Lutzoni F."/>
            <person name="Magnuson J."/>
            <person name="Mondo S."/>
            <person name="Nolan M."/>
            <person name="Ohm R."/>
            <person name="Pangilinan J."/>
            <person name="Park H.-J."/>
            <person name="Ramirez L."/>
            <person name="Alfaro M."/>
            <person name="Sun H."/>
            <person name="Tritt A."/>
            <person name="Yoshinaga Y."/>
            <person name="Zwiers L.-H."/>
            <person name="Turgeon B."/>
            <person name="Goodwin S."/>
            <person name="Spatafora J."/>
            <person name="Crous P."/>
            <person name="Grigoriev I."/>
        </authorList>
    </citation>
    <scope>NUCLEOTIDE SEQUENCE</scope>
    <source>
        <strain evidence="1">CBS 113979</strain>
    </source>
</reference>
<dbReference type="Proteomes" id="UP000800041">
    <property type="component" value="Unassembled WGS sequence"/>
</dbReference>